<accession>A0A3S0GFC6</accession>
<comment type="caution">
    <text evidence="1">The sequence shown here is derived from an EMBL/GenBank/DDBJ whole genome shotgun (WGS) entry which is preliminary data.</text>
</comment>
<evidence type="ECO:0000313" key="1">
    <source>
        <dbReference type="EMBL" id="RST90439.1"/>
    </source>
</evidence>
<reference evidence="1 2" key="1">
    <citation type="submission" date="2018-03" db="EMBL/GenBank/DDBJ databases">
        <authorList>
            <person name="Gulvik C.A."/>
        </authorList>
    </citation>
    <scope>NUCLEOTIDE SEQUENCE [LARGE SCALE GENOMIC DNA]</scope>
    <source>
        <strain evidence="1 2">JCM 31581</strain>
    </source>
</reference>
<dbReference type="SUPFAM" id="SSF48452">
    <property type="entry name" value="TPR-like"/>
    <property type="match status" value="2"/>
</dbReference>
<dbReference type="PANTHER" id="PTHR12558:SF13">
    <property type="entry name" value="CELL DIVISION CYCLE PROTEIN 27 HOMOLOG"/>
    <property type="match status" value="1"/>
</dbReference>
<dbReference type="OrthoDB" id="2080803at2"/>
<dbReference type="AlphaFoldDB" id="A0A3S0GFC6"/>
<dbReference type="SUPFAM" id="SSF81901">
    <property type="entry name" value="HCP-like"/>
    <property type="match status" value="1"/>
</dbReference>
<dbReference type="PANTHER" id="PTHR12558">
    <property type="entry name" value="CELL DIVISION CYCLE 16,23,27"/>
    <property type="match status" value="1"/>
</dbReference>
<gene>
    <name evidence="1" type="ORF">C7P63_01255</name>
</gene>
<dbReference type="InterPro" id="IPR011990">
    <property type="entry name" value="TPR-like_helical_dom_sf"/>
</dbReference>
<dbReference type="Gene3D" id="1.25.40.10">
    <property type="entry name" value="Tetratricopeptide repeat domain"/>
    <property type="match status" value="2"/>
</dbReference>
<organism evidence="1 2">
    <name type="scientific">Vagococcus humatus</name>
    <dbReference type="NCBI Taxonomy" id="1889241"/>
    <lineage>
        <taxon>Bacteria</taxon>
        <taxon>Bacillati</taxon>
        <taxon>Bacillota</taxon>
        <taxon>Bacilli</taxon>
        <taxon>Lactobacillales</taxon>
        <taxon>Enterococcaceae</taxon>
        <taxon>Vagococcus</taxon>
    </lineage>
</organism>
<dbReference type="EMBL" id="PXZH01000001">
    <property type="protein sequence ID" value="RST90439.1"/>
    <property type="molecule type" value="Genomic_DNA"/>
</dbReference>
<keyword evidence="2" id="KW-1185">Reference proteome</keyword>
<sequence>MVEANLQLEKALKKDAEPVLAELGEQLFEQGFLAESSQIFKQLRQQNPNEYGYTLYLAEIAIENEQLEEASLLLEEIPENHGTYLESLLISADLYMELALPEVSERKLKKAKQLAPSEPIIDFALGELYSATEQFHHSIPIYEHLLDQGYETIAEVNLFERLGDGLSFIGEYEEAVYYLEQALKDKRTDERLFRLAVLYLQLNEREKAIALLQELRALNPLFDQVYLPLASALLDEDQFEEGIQIINEGIKENPYAIDLYHLASDAYYRVHDLGRAEEYLRQGMGFEEDRELSIIKLSGLMLQDERYEEAIDTLNTLDNSVHPYVFWNLAQSYYGLEDYAKAADYYQKAEPSLAHEPDFLREYGLFLREEGQREKASHLLTHYLQHVPDDAEIAQLLSEND</sequence>
<proteinExistence type="predicted"/>
<protein>
    <submittedName>
        <fullName evidence="1">Uncharacterized protein</fullName>
    </submittedName>
</protein>
<name>A0A3S0GFC6_9ENTE</name>
<dbReference type="Proteomes" id="UP000277864">
    <property type="component" value="Unassembled WGS sequence"/>
</dbReference>
<dbReference type="Pfam" id="PF13432">
    <property type="entry name" value="TPR_16"/>
    <property type="match status" value="1"/>
</dbReference>
<evidence type="ECO:0000313" key="2">
    <source>
        <dbReference type="Proteomes" id="UP000277864"/>
    </source>
</evidence>
<dbReference type="SMART" id="SM00028">
    <property type="entry name" value="TPR"/>
    <property type="match status" value="5"/>
</dbReference>
<dbReference type="InterPro" id="IPR019734">
    <property type="entry name" value="TPR_rpt"/>
</dbReference>
<dbReference type="Pfam" id="PF14559">
    <property type="entry name" value="TPR_19"/>
    <property type="match status" value="2"/>
</dbReference>